<reference evidence="2" key="1">
    <citation type="journal article" date="2024" name="Proc. Natl. Acad. Sci. U.S.A.">
        <title>Extraordinary preservation of gene collinearity over three hundred million years revealed in homosporous lycophytes.</title>
        <authorList>
            <person name="Li C."/>
            <person name="Wickell D."/>
            <person name="Kuo L.Y."/>
            <person name="Chen X."/>
            <person name="Nie B."/>
            <person name="Liao X."/>
            <person name="Peng D."/>
            <person name="Ji J."/>
            <person name="Jenkins J."/>
            <person name="Williams M."/>
            <person name="Shu S."/>
            <person name="Plott C."/>
            <person name="Barry K."/>
            <person name="Rajasekar S."/>
            <person name="Grimwood J."/>
            <person name="Han X."/>
            <person name="Sun S."/>
            <person name="Hou Z."/>
            <person name="He W."/>
            <person name="Dai G."/>
            <person name="Sun C."/>
            <person name="Schmutz J."/>
            <person name="Leebens-Mack J.H."/>
            <person name="Li F.W."/>
            <person name="Wang L."/>
        </authorList>
    </citation>
    <scope>NUCLEOTIDE SEQUENCE [LARGE SCALE GENOMIC DNA]</scope>
    <source>
        <strain evidence="2">cv. PW_Plant_1</strain>
    </source>
</reference>
<name>A0ACC2EH84_DIPCM</name>
<evidence type="ECO:0000313" key="2">
    <source>
        <dbReference type="Proteomes" id="UP001162992"/>
    </source>
</evidence>
<gene>
    <name evidence="1" type="ORF">O6H91_02G073100</name>
</gene>
<keyword evidence="2" id="KW-1185">Reference proteome</keyword>
<protein>
    <submittedName>
        <fullName evidence="1">Uncharacterized protein</fullName>
    </submittedName>
</protein>
<organism evidence="1 2">
    <name type="scientific">Diphasiastrum complanatum</name>
    <name type="common">Issler's clubmoss</name>
    <name type="synonym">Lycopodium complanatum</name>
    <dbReference type="NCBI Taxonomy" id="34168"/>
    <lineage>
        <taxon>Eukaryota</taxon>
        <taxon>Viridiplantae</taxon>
        <taxon>Streptophyta</taxon>
        <taxon>Embryophyta</taxon>
        <taxon>Tracheophyta</taxon>
        <taxon>Lycopodiopsida</taxon>
        <taxon>Lycopodiales</taxon>
        <taxon>Lycopodiaceae</taxon>
        <taxon>Lycopodioideae</taxon>
        <taxon>Diphasiastrum</taxon>
    </lineage>
</organism>
<evidence type="ECO:0000313" key="1">
    <source>
        <dbReference type="EMBL" id="KAJ7565750.1"/>
    </source>
</evidence>
<dbReference type="EMBL" id="CM055093">
    <property type="protein sequence ID" value="KAJ7565750.1"/>
    <property type="molecule type" value="Genomic_DNA"/>
</dbReference>
<sequence length="122" mass="13959">MARNLPLRGSILPVLVLFLLLMVAPCFRCSRIQEQKGSRRMHSEVTVELDPGVHQPQNPTQDQKIHASFLPSPMMRRSISFIYNVLPKGMIFAPPGPSNCHHSDTQKVTRRKLEFMRNPCRP</sequence>
<comment type="caution">
    <text evidence="1">The sequence shown here is derived from an EMBL/GenBank/DDBJ whole genome shotgun (WGS) entry which is preliminary data.</text>
</comment>
<accession>A0ACC2EH84</accession>
<dbReference type="Proteomes" id="UP001162992">
    <property type="component" value="Chromosome 2"/>
</dbReference>
<proteinExistence type="predicted"/>